<dbReference type="CDD" id="cd07012">
    <property type="entry name" value="PBP2_Bug_TTT"/>
    <property type="match status" value="1"/>
</dbReference>
<keyword evidence="4" id="KW-1185">Reference proteome</keyword>
<proteinExistence type="inferred from homology"/>
<dbReference type="AlphaFoldDB" id="A0A4Q7N9U7"/>
<dbReference type="InterPro" id="IPR006311">
    <property type="entry name" value="TAT_signal"/>
</dbReference>
<dbReference type="OrthoDB" id="8633607at2"/>
<gene>
    <name evidence="3" type="ORF">EV675_5547</name>
</gene>
<dbReference type="InterPro" id="IPR005064">
    <property type="entry name" value="BUG"/>
</dbReference>
<feature type="chain" id="PRO_5020950339" evidence="2">
    <location>
        <begin position="32"/>
        <end position="341"/>
    </location>
</feature>
<dbReference type="PANTHER" id="PTHR42928:SF5">
    <property type="entry name" value="BLR1237 PROTEIN"/>
    <property type="match status" value="1"/>
</dbReference>
<evidence type="ECO:0000256" key="1">
    <source>
        <dbReference type="ARBA" id="ARBA00006987"/>
    </source>
</evidence>
<dbReference type="Pfam" id="PF03401">
    <property type="entry name" value="TctC"/>
    <property type="match status" value="1"/>
</dbReference>
<organism evidence="3 4">
    <name type="scientific">Pigmentiphaga kullae</name>
    <dbReference type="NCBI Taxonomy" id="151784"/>
    <lineage>
        <taxon>Bacteria</taxon>
        <taxon>Pseudomonadati</taxon>
        <taxon>Pseudomonadota</taxon>
        <taxon>Betaproteobacteria</taxon>
        <taxon>Burkholderiales</taxon>
        <taxon>Alcaligenaceae</taxon>
        <taxon>Pigmentiphaga</taxon>
    </lineage>
</organism>
<comment type="caution">
    <text evidence="3">The sequence shown here is derived from an EMBL/GenBank/DDBJ whole genome shotgun (WGS) entry which is preliminary data.</text>
</comment>
<keyword evidence="2" id="KW-0732">Signal</keyword>
<dbReference type="Proteomes" id="UP000292445">
    <property type="component" value="Unassembled WGS sequence"/>
</dbReference>
<name>A0A4Q7N9U7_9BURK</name>
<evidence type="ECO:0000256" key="2">
    <source>
        <dbReference type="SAM" id="SignalP"/>
    </source>
</evidence>
<evidence type="ECO:0000313" key="3">
    <source>
        <dbReference type="EMBL" id="RZS78890.1"/>
    </source>
</evidence>
<dbReference type="InterPro" id="IPR042100">
    <property type="entry name" value="Bug_dom1"/>
</dbReference>
<dbReference type="Gene3D" id="3.40.190.10">
    <property type="entry name" value="Periplasmic binding protein-like II"/>
    <property type="match status" value="1"/>
</dbReference>
<dbReference type="EMBL" id="SGXC01000003">
    <property type="protein sequence ID" value="RZS78890.1"/>
    <property type="molecule type" value="Genomic_DNA"/>
</dbReference>
<evidence type="ECO:0000313" key="4">
    <source>
        <dbReference type="Proteomes" id="UP000292445"/>
    </source>
</evidence>
<feature type="signal peptide" evidence="2">
    <location>
        <begin position="1"/>
        <end position="31"/>
    </location>
</feature>
<dbReference type="Gene3D" id="3.40.190.150">
    <property type="entry name" value="Bordetella uptake gene, domain 1"/>
    <property type="match status" value="1"/>
</dbReference>
<protein>
    <submittedName>
        <fullName evidence="3">Tripartite-type tricarboxylate transporter receptor subunit TctC</fullName>
    </submittedName>
</protein>
<accession>A0A4Q7N9U7</accession>
<sequence length="341" mass="35197">MTAADFRAARRRVLLAAAVLPLAGAGPSASATSDGRAWPARAIRMVVVYPPGGVSDTIARILAEELSRDLGVPAWVENKGGAGGSVGMEAVARAAPDGHTLAFSALTPLTLNPLLSRPSAQYDPLREIAPIAAVMRTPVLVAGTPAFTGRDFADLVDQARRKPGAIRWASSGIATTGHMVMAQVAAASGARITHVPYHGGGPQLNDALGGRFEVLSTNVAALQLDYVRTGRLKALAVGAPARLGALPEVPTLDELGYPQANLMSLFGLFAPAGTPRAVQESINAAVHRVLVGGGPLAERLERAYNLSAVGSVDEFRAAVRGDYEANRRVVEAGSLGGGQTP</sequence>
<dbReference type="RefSeq" id="WP_130361832.1">
    <property type="nucleotide sequence ID" value="NZ_SGXC01000003.1"/>
</dbReference>
<dbReference type="PROSITE" id="PS51318">
    <property type="entry name" value="TAT"/>
    <property type="match status" value="1"/>
</dbReference>
<dbReference type="PIRSF" id="PIRSF017082">
    <property type="entry name" value="YflP"/>
    <property type="match status" value="1"/>
</dbReference>
<keyword evidence="3" id="KW-0675">Receptor</keyword>
<reference evidence="3 4" key="1">
    <citation type="submission" date="2019-02" db="EMBL/GenBank/DDBJ databases">
        <title>Genomic Encyclopedia of Type Strains, Phase IV (KMG-IV): sequencing the most valuable type-strain genomes for metagenomic binning, comparative biology and taxonomic classification.</title>
        <authorList>
            <person name="Goeker M."/>
        </authorList>
    </citation>
    <scope>NUCLEOTIDE SEQUENCE [LARGE SCALE GENOMIC DNA]</scope>
    <source>
        <strain evidence="3 4">K24</strain>
    </source>
</reference>
<dbReference type="PANTHER" id="PTHR42928">
    <property type="entry name" value="TRICARBOXYLATE-BINDING PROTEIN"/>
    <property type="match status" value="1"/>
</dbReference>
<comment type="similarity">
    <text evidence="1">Belongs to the UPF0065 (bug) family.</text>
</comment>